<dbReference type="PIRSF" id="PIRSF000239">
    <property type="entry name" value="AHPC"/>
    <property type="match status" value="1"/>
</dbReference>
<dbReference type="InterPro" id="IPR024706">
    <property type="entry name" value="Peroxiredoxin_AhpC-typ"/>
</dbReference>
<evidence type="ECO:0000256" key="15">
    <source>
        <dbReference type="ARBA" id="ARBA00060385"/>
    </source>
</evidence>
<organism evidence="18 19">
    <name type="scientific">Flavobacterium terrae</name>
    <dbReference type="NCBI Taxonomy" id="415425"/>
    <lineage>
        <taxon>Bacteria</taxon>
        <taxon>Pseudomonadati</taxon>
        <taxon>Bacteroidota</taxon>
        <taxon>Flavobacteriia</taxon>
        <taxon>Flavobacteriales</taxon>
        <taxon>Flavobacteriaceae</taxon>
        <taxon>Flavobacterium</taxon>
    </lineage>
</organism>
<evidence type="ECO:0000256" key="9">
    <source>
        <dbReference type="ARBA" id="ARBA00023157"/>
    </source>
</evidence>
<evidence type="ECO:0000256" key="5">
    <source>
        <dbReference type="ARBA" id="ARBA00022862"/>
    </source>
</evidence>
<comment type="function">
    <text evidence="1">Thiol-specific peroxidase that catalyzes the reduction of hydrogen peroxide and organic hydroperoxides to water and alcohols, respectively. Plays a role in cell protection against oxidative stress by detoxifying peroxides and as sensor of hydrogen peroxide-mediated signaling events.</text>
</comment>
<dbReference type="FunFam" id="3.40.30.10:FF:000122">
    <property type="entry name" value="Peroxiredoxin Q chloroplastic"/>
    <property type="match status" value="1"/>
</dbReference>
<evidence type="ECO:0000256" key="11">
    <source>
        <dbReference type="ARBA" id="ARBA00032824"/>
    </source>
</evidence>
<evidence type="ECO:0000256" key="10">
    <source>
        <dbReference type="ARBA" id="ARBA00023284"/>
    </source>
</evidence>
<comment type="subcellular location">
    <subcellularLocation>
        <location evidence="15">Thylakoid</location>
    </subcellularLocation>
</comment>
<keyword evidence="19" id="KW-1185">Reference proteome</keyword>
<keyword evidence="5" id="KW-0049">Antioxidant</keyword>
<dbReference type="AlphaFoldDB" id="A0A1M6DAZ1"/>
<name>A0A1M6DAZ1_9FLAO</name>
<comment type="subunit">
    <text evidence="2">Monomer.</text>
</comment>
<dbReference type="PANTHER" id="PTHR42801">
    <property type="entry name" value="THIOREDOXIN-DEPENDENT PEROXIDE REDUCTASE"/>
    <property type="match status" value="1"/>
</dbReference>
<evidence type="ECO:0000256" key="4">
    <source>
        <dbReference type="ARBA" id="ARBA00022559"/>
    </source>
</evidence>
<sequence>MQQGLKVGDKLPLFGAKDQAGNDFYIASVLEKKVLVIYFYPKDDTPGCTKQACFFRDQYEEFKDLGAEVIGISGDSVAAHKKFAHKYDLPFTLLSDNDKSIRKLFGVPTNFLGLIPGRVTYIVDKKGIVNMIYDSMDAESHFPKVVEAVKKLI</sequence>
<evidence type="ECO:0000256" key="13">
    <source>
        <dbReference type="ARBA" id="ARBA00042639"/>
    </source>
</evidence>
<dbReference type="SUPFAM" id="SSF52833">
    <property type="entry name" value="Thioredoxin-like"/>
    <property type="match status" value="1"/>
</dbReference>
<evidence type="ECO:0000256" key="12">
    <source>
        <dbReference type="ARBA" id="ARBA00038489"/>
    </source>
</evidence>
<keyword evidence="9" id="KW-1015">Disulfide bond</keyword>
<evidence type="ECO:0000256" key="2">
    <source>
        <dbReference type="ARBA" id="ARBA00011245"/>
    </source>
</evidence>
<proteinExistence type="inferred from homology"/>
<dbReference type="GO" id="GO:0005737">
    <property type="term" value="C:cytoplasm"/>
    <property type="evidence" value="ECO:0007669"/>
    <property type="project" value="TreeGrafter"/>
</dbReference>
<evidence type="ECO:0000256" key="14">
    <source>
        <dbReference type="ARBA" id="ARBA00049091"/>
    </source>
</evidence>
<dbReference type="EMBL" id="FQZI01000002">
    <property type="protein sequence ID" value="SHI70383.1"/>
    <property type="molecule type" value="Genomic_DNA"/>
</dbReference>
<evidence type="ECO:0000256" key="7">
    <source>
        <dbReference type="ARBA" id="ARBA00023002"/>
    </source>
</evidence>
<dbReference type="RefSeq" id="WP_073309764.1">
    <property type="nucleotide sequence ID" value="NZ_FQZI01000002.1"/>
</dbReference>
<protein>
    <recommendedName>
        <fullName evidence="3">thioredoxin-dependent peroxiredoxin</fullName>
        <ecNumber evidence="3">1.11.1.24</ecNumber>
    </recommendedName>
    <alternativeName>
        <fullName evidence="11">Thioredoxin peroxidase</fullName>
    </alternativeName>
    <alternativeName>
        <fullName evidence="13">Thioredoxin-dependent peroxiredoxin Bcp</fullName>
    </alternativeName>
</protein>
<dbReference type="InterPro" id="IPR000866">
    <property type="entry name" value="AhpC/TSA"/>
</dbReference>
<dbReference type="Gene3D" id="3.40.30.10">
    <property type="entry name" value="Glutaredoxin"/>
    <property type="match status" value="1"/>
</dbReference>
<dbReference type="STRING" id="415425.SAMN05444363_1342"/>
<dbReference type="InterPro" id="IPR036249">
    <property type="entry name" value="Thioredoxin-like_sf"/>
</dbReference>
<gene>
    <name evidence="18" type="ORF">SAMN05444363_1342</name>
</gene>
<comment type="similarity">
    <text evidence="12">Belongs to the peroxiredoxin family. BCP/PrxQ subfamily.</text>
</comment>
<dbReference type="CDD" id="cd03017">
    <property type="entry name" value="PRX_BCP"/>
    <property type="match status" value="1"/>
</dbReference>
<keyword evidence="6" id="KW-0809">Transit peptide</keyword>
<dbReference type="GO" id="GO:0009579">
    <property type="term" value="C:thylakoid"/>
    <property type="evidence" value="ECO:0007669"/>
    <property type="project" value="UniProtKB-SubCell"/>
</dbReference>
<dbReference type="EC" id="1.11.1.24" evidence="3"/>
<evidence type="ECO:0000256" key="3">
    <source>
        <dbReference type="ARBA" id="ARBA00013017"/>
    </source>
</evidence>
<dbReference type="GO" id="GO:0045454">
    <property type="term" value="P:cell redox homeostasis"/>
    <property type="evidence" value="ECO:0007669"/>
    <property type="project" value="TreeGrafter"/>
</dbReference>
<evidence type="ECO:0000256" key="1">
    <source>
        <dbReference type="ARBA" id="ARBA00003330"/>
    </source>
</evidence>
<feature type="active site" description="Cysteine sulfenic acid (-SOH) intermediate; for peroxidase activity" evidence="16">
    <location>
        <position position="48"/>
    </location>
</feature>
<dbReference type="PROSITE" id="PS51352">
    <property type="entry name" value="THIOREDOXIN_2"/>
    <property type="match status" value="1"/>
</dbReference>
<dbReference type="InterPro" id="IPR013766">
    <property type="entry name" value="Thioredoxin_domain"/>
</dbReference>
<feature type="domain" description="Thioredoxin" evidence="17">
    <location>
        <begin position="5"/>
        <end position="153"/>
    </location>
</feature>
<dbReference type="Pfam" id="PF00578">
    <property type="entry name" value="AhpC-TSA"/>
    <property type="match status" value="1"/>
</dbReference>
<dbReference type="GO" id="GO:0034599">
    <property type="term" value="P:cellular response to oxidative stress"/>
    <property type="evidence" value="ECO:0007669"/>
    <property type="project" value="TreeGrafter"/>
</dbReference>
<evidence type="ECO:0000313" key="19">
    <source>
        <dbReference type="Proteomes" id="UP000184488"/>
    </source>
</evidence>
<comment type="catalytic activity">
    <reaction evidence="14">
        <text>a hydroperoxide + [thioredoxin]-dithiol = an alcohol + [thioredoxin]-disulfide + H2O</text>
        <dbReference type="Rhea" id="RHEA:62620"/>
        <dbReference type="Rhea" id="RHEA-COMP:10698"/>
        <dbReference type="Rhea" id="RHEA-COMP:10700"/>
        <dbReference type="ChEBI" id="CHEBI:15377"/>
        <dbReference type="ChEBI" id="CHEBI:29950"/>
        <dbReference type="ChEBI" id="CHEBI:30879"/>
        <dbReference type="ChEBI" id="CHEBI:35924"/>
        <dbReference type="ChEBI" id="CHEBI:50058"/>
        <dbReference type="EC" id="1.11.1.24"/>
    </reaction>
</comment>
<keyword evidence="10" id="KW-0676">Redox-active center</keyword>
<keyword evidence="8" id="KW-0793">Thylakoid</keyword>
<dbReference type="GO" id="GO:0008379">
    <property type="term" value="F:thioredoxin peroxidase activity"/>
    <property type="evidence" value="ECO:0007669"/>
    <property type="project" value="TreeGrafter"/>
</dbReference>
<keyword evidence="7" id="KW-0560">Oxidoreductase</keyword>
<reference evidence="19" key="1">
    <citation type="submission" date="2016-11" db="EMBL/GenBank/DDBJ databases">
        <authorList>
            <person name="Varghese N."/>
            <person name="Submissions S."/>
        </authorList>
    </citation>
    <scope>NUCLEOTIDE SEQUENCE [LARGE SCALE GENOMIC DNA]</scope>
    <source>
        <strain evidence="19">DSM 18829</strain>
    </source>
</reference>
<dbReference type="OrthoDB" id="9812811at2"/>
<keyword evidence="4" id="KW-0575">Peroxidase</keyword>
<dbReference type="PANTHER" id="PTHR42801:SF4">
    <property type="entry name" value="AHPC_TSA FAMILY PROTEIN"/>
    <property type="match status" value="1"/>
</dbReference>
<dbReference type="InterPro" id="IPR050924">
    <property type="entry name" value="Peroxiredoxin_BCP/PrxQ"/>
</dbReference>
<evidence type="ECO:0000256" key="8">
    <source>
        <dbReference type="ARBA" id="ARBA00023078"/>
    </source>
</evidence>
<evidence type="ECO:0000256" key="6">
    <source>
        <dbReference type="ARBA" id="ARBA00022946"/>
    </source>
</evidence>
<evidence type="ECO:0000259" key="17">
    <source>
        <dbReference type="PROSITE" id="PS51352"/>
    </source>
</evidence>
<evidence type="ECO:0000313" key="18">
    <source>
        <dbReference type="EMBL" id="SHI70383.1"/>
    </source>
</evidence>
<evidence type="ECO:0000256" key="16">
    <source>
        <dbReference type="PIRSR" id="PIRSR000239-1"/>
    </source>
</evidence>
<dbReference type="Proteomes" id="UP000184488">
    <property type="component" value="Unassembled WGS sequence"/>
</dbReference>
<accession>A0A1M6DAZ1</accession>